<comment type="similarity">
    <text evidence="3 12">Belongs to the dihydroorotate dehydrogenase family. Type 1 subfamily.</text>
</comment>
<dbReference type="FunFam" id="3.20.20.70:FF:000069">
    <property type="entry name" value="Dihydroorotate dehydrogenase"/>
    <property type="match status" value="1"/>
</dbReference>
<evidence type="ECO:0000256" key="11">
    <source>
        <dbReference type="ARBA" id="ARBA00048996"/>
    </source>
</evidence>
<dbReference type="GO" id="GO:0004589">
    <property type="term" value="F:dihydroorotate dehydrogenase (NAD+) activity"/>
    <property type="evidence" value="ECO:0007669"/>
    <property type="project" value="UniProtKB-EC"/>
</dbReference>
<dbReference type="Proteomes" id="UP000186705">
    <property type="component" value="Unassembled WGS sequence"/>
</dbReference>
<evidence type="ECO:0000256" key="2">
    <source>
        <dbReference type="ARBA" id="ARBA00004715"/>
    </source>
</evidence>
<dbReference type="GeneID" id="78276135"/>
<feature type="binding site" evidence="12">
    <location>
        <position position="20"/>
    </location>
    <ligand>
        <name>FMN</name>
        <dbReference type="ChEBI" id="CHEBI:58210"/>
    </ligand>
</feature>
<accession>A0A1U7NKW4</accession>
<dbReference type="InterPro" id="IPR012135">
    <property type="entry name" value="Dihydroorotate_DH_1_2"/>
</dbReference>
<reference evidence="14 15" key="1">
    <citation type="submission" date="2016-11" db="EMBL/GenBank/DDBJ databases">
        <title>Description of two novel members of the family Erysipelotrichaceae: Ileibacterium lipovorans gen. nov., sp. nov. and Dubosiella newyorkensis, gen. nov., sp. nov.</title>
        <authorList>
            <person name="Cox L.M."/>
            <person name="Sohn J."/>
            <person name="Tyrrell K.L."/>
            <person name="Citron D.M."/>
            <person name="Lawson P.A."/>
            <person name="Patel N.B."/>
            <person name="Iizumi T."/>
            <person name="Perez-Perez G.I."/>
            <person name="Goldstein E.J."/>
            <person name="Blaser M.J."/>
        </authorList>
    </citation>
    <scope>NUCLEOTIDE SEQUENCE [LARGE SCALE GENOMIC DNA]</scope>
    <source>
        <strain evidence="14 15">NYU-BL-A4</strain>
    </source>
</reference>
<feature type="active site" description="Nucleophile" evidence="12">
    <location>
        <position position="129"/>
    </location>
</feature>
<keyword evidence="6 12" id="KW-0285">Flavoprotein</keyword>
<evidence type="ECO:0000259" key="13">
    <source>
        <dbReference type="Pfam" id="PF01180"/>
    </source>
</evidence>
<dbReference type="InterPro" id="IPR050074">
    <property type="entry name" value="DHO_dehydrogenase"/>
</dbReference>
<keyword evidence="9 12" id="KW-0560">Oxidoreductase</keyword>
<dbReference type="RefSeq" id="WP_076341988.1">
    <property type="nucleotide sequence ID" value="NZ_CAPZTK010000200.1"/>
</dbReference>
<keyword evidence="10" id="KW-0520">NAD</keyword>
<dbReference type="GO" id="GO:0006207">
    <property type="term" value="P:'de novo' pyrimidine nucleobase biosynthetic process"/>
    <property type="evidence" value="ECO:0007669"/>
    <property type="project" value="InterPro"/>
</dbReference>
<dbReference type="Pfam" id="PF01180">
    <property type="entry name" value="DHO_dh"/>
    <property type="match status" value="1"/>
</dbReference>
<evidence type="ECO:0000256" key="10">
    <source>
        <dbReference type="ARBA" id="ARBA00023027"/>
    </source>
</evidence>
<dbReference type="HAMAP" id="MF_00224">
    <property type="entry name" value="DHO_dh_type1"/>
    <property type="match status" value="1"/>
</dbReference>
<dbReference type="UniPathway" id="UPA00070"/>
<name>A0A1U7NKW4_9FIRM</name>
<comment type="caution">
    <text evidence="12">Lacks conserved residue(s) required for the propagation of feature annotation.</text>
</comment>
<evidence type="ECO:0000313" key="14">
    <source>
        <dbReference type="EMBL" id="OLU45133.1"/>
    </source>
</evidence>
<feature type="binding site" evidence="12">
    <location>
        <begin position="191"/>
        <end position="192"/>
    </location>
    <ligand>
        <name>substrate</name>
    </ligand>
</feature>
<proteinExistence type="inferred from homology"/>
<evidence type="ECO:0000256" key="7">
    <source>
        <dbReference type="ARBA" id="ARBA00022643"/>
    </source>
</evidence>
<dbReference type="AlphaFoldDB" id="A0A1U7NKW4"/>
<sequence>MDLHVELPGLSLKNPIIPASGCFGFGKEYAALYDLSLLGGIAIKSATPQYRAGNPTPRIAETPSGMLNAIGLQNKGVDSIIENELPFLANYDTEIIANVAGACEEDYVEVIQKLNDQPVIKAYELNISCPNVKHGGIGLGTDPVLAAHVTKLCKEAATKPVYVKLSPNVTNIVEIAKAVEEAGADGLVLINTLLGMRIDLKTGKPLLTNKTGGLSGPAIKPVAIRMVYQVAQAVNIPIIGVGGITCAEDVLEFLNAGASAVEVGAQNFVDPYVCKTIIEELPSVLERYGYRSLQEAVGRSFKDE</sequence>
<feature type="binding site" evidence="12">
    <location>
        <position position="44"/>
    </location>
    <ligand>
        <name>substrate</name>
    </ligand>
</feature>
<evidence type="ECO:0000256" key="4">
    <source>
        <dbReference type="ARBA" id="ARBA00011669"/>
    </source>
</evidence>
<comment type="cofactor">
    <cofactor evidence="12">
        <name>FMN</name>
        <dbReference type="ChEBI" id="CHEBI:58210"/>
    </cofactor>
    <text evidence="12">Binds 1 FMN per subunit.</text>
</comment>
<dbReference type="GO" id="GO:0005737">
    <property type="term" value="C:cytoplasm"/>
    <property type="evidence" value="ECO:0007669"/>
    <property type="project" value="UniProtKB-SubCell"/>
</dbReference>
<feature type="domain" description="Dihydroorotate dehydrogenase catalytic" evidence="13">
    <location>
        <begin position="3"/>
        <end position="285"/>
    </location>
</feature>
<dbReference type="OrthoDB" id="9794954at2"/>
<dbReference type="PIRSF" id="PIRSF000164">
    <property type="entry name" value="DHO_oxidase"/>
    <property type="match status" value="1"/>
</dbReference>
<comment type="pathway">
    <text evidence="2">Pyrimidine metabolism; UMP biosynthesis via de novo pathway; orotate from (S)-dihydroorotate (NAD(+) route): step 1/1.</text>
</comment>
<dbReference type="GO" id="GO:0044205">
    <property type="term" value="P:'de novo' UMP biosynthetic process"/>
    <property type="evidence" value="ECO:0007669"/>
    <property type="project" value="UniProtKB-UniRule"/>
</dbReference>
<evidence type="ECO:0000256" key="5">
    <source>
        <dbReference type="ARBA" id="ARBA00022490"/>
    </source>
</evidence>
<organism evidence="14 15">
    <name type="scientific">Dubosiella newyorkensis</name>
    <dbReference type="NCBI Taxonomy" id="1862672"/>
    <lineage>
        <taxon>Bacteria</taxon>
        <taxon>Bacillati</taxon>
        <taxon>Bacillota</taxon>
        <taxon>Erysipelotrichia</taxon>
        <taxon>Erysipelotrichales</taxon>
        <taxon>Erysipelotrichaceae</taxon>
        <taxon>Dubosiella</taxon>
    </lineage>
</organism>
<feature type="binding site" evidence="12">
    <location>
        <begin position="68"/>
        <end position="72"/>
    </location>
    <ligand>
        <name>substrate</name>
    </ligand>
</feature>
<comment type="subunit">
    <text evidence="4">Heterotetramer of 2 PyrK and 2 PyrD type B subunits.</text>
</comment>
<dbReference type="NCBIfam" id="TIGR01037">
    <property type="entry name" value="pyrD_sub1_fam"/>
    <property type="match status" value="1"/>
</dbReference>
<keyword evidence="5 12" id="KW-0963">Cytoplasm</keyword>
<dbReference type="SUPFAM" id="SSF51395">
    <property type="entry name" value="FMN-linked oxidoreductases"/>
    <property type="match status" value="1"/>
</dbReference>
<feature type="binding site" evidence="12">
    <location>
        <position position="216"/>
    </location>
    <ligand>
        <name>FMN</name>
        <dbReference type="ChEBI" id="CHEBI:58210"/>
    </ligand>
</feature>
<dbReference type="PROSITE" id="PS00911">
    <property type="entry name" value="DHODEHASE_1"/>
    <property type="match status" value="1"/>
</dbReference>
<comment type="caution">
    <text evidence="14">The sequence shown here is derived from an EMBL/GenBank/DDBJ whole genome shotgun (WGS) entry which is preliminary data.</text>
</comment>
<comment type="subcellular location">
    <subcellularLocation>
        <location evidence="1 12">Cytoplasm</location>
    </subcellularLocation>
</comment>
<dbReference type="InterPro" id="IPR024920">
    <property type="entry name" value="Dihydroorotate_DH_1"/>
</dbReference>
<feature type="binding site" evidence="12">
    <location>
        <position position="126"/>
    </location>
    <ligand>
        <name>substrate</name>
    </ligand>
</feature>
<dbReference type="InterPro" id="IPR013785">
    <property type="entry name" value="Aldolase_TIM"/>
</dbReference>
<keyword evidence="8 12" id="KW-0665">Pyrimidine biosynthesis</keyword>
<dbReference type="InterPro" id="IPR049622">
    <property type="entry name" value="Dihydroorotate_DH_I"/>
</dbReference>
<dbReference type="CDD" id="cd04740">
    <property type="entry name" value="DHOD_1B_like"/>
    <property type="match status" value="1"/>
</dbReference>
<feature type="binding site" evidence="12">
    <location>
        <position position="164"/>
    </location>
    <ligand>
        <name>FMN</name>
        <dbReference type="ChEBI" id="CHEBI:58210"/>
    </ligand>
</feature>
<feature type="binding site" evidence="12">
    <location>
        <position position="126"/>
    </location>
    <ligand>
        <name>FMN</name>
        <dbReference type="ChEBI" id="CHEBI:58210"/>
    </ligand>
</feature>
<evidence type="ECO:0000256" key="8">
    <source>
        <dbReference type="ARBA" id="ARBA00022975"/>
    </source>
</evidence>
<dbReference type="PANTHER" id="PTHR48109:SF1">
    <property type="entry name" value="DIHYDROOROTATE DEHYDROGENASE (FUMARATE)"/>
    <property type="match status" value="1"/>
</dbReference>
<evidence type="ECO:0000256" key="3">
    <source>
        <dbReference type="ARBA" id="ARBA00008008"/>
    </source>
</evidence>
<dbReference type="EMBL" id="MPKA01000088">
    <property type="protein sequence ID" value="OLU45133.1"/>
    <property type="molecule type" value="Genomic_DNA"/>
</dbReference>
<evidence type="ECO:0000256" key="1">
    <source>
        <dbReference type="ARBA" id="ARBA00004496"/>
    </source>
</evidence>
<dbReference type="InterPro" id="IPR005720">
    <property type="entry name" value="Dihydroorotate_DH_cat"/>
</dbReference>
<keyword evidence="15" id="KW-1185">Reference proteome</keyword>
<dbReference type="Gene3D" id="3.20.20.70">
    <property type="entry name" value="Aldolase class I"/>
    <property type="match status" value="1"/>
</dbReference>
<comment type="catalytic activity">
    <reaction evidence="12">
        <text>(S)-dihydroorotate + A = orotate + AH2</text>
        <dbReference type="Rhea" id="RHEA:18073"/>
        <dbReference type="ChEBI" id="CHEBI:13193"/>
        <dbReference type="ChEBI" id="CHEBI:17499"/>
        <dbReference type="ChEBI" id="CHEBI:30839"/>
        <dbReference type="ChEBI" id="CHEBI:30864"/>
    </reaction>
</comment>
<protein>
    <recommendedName>
        <fullName evidence="12">Dihydroorotate dehydrogenase</fullName>
        <shortName evidence="12">DHOD</shortName>
        <shortName evidence="12">DHODase</shortName>
        <shortName evidence="12">DHOdehase</shortName>
        <ecNumber evidence="12">1.3.-.-</ecNumber>
    </recommendedName>
</protein>
<dbReference type="NCBIfam" id="NF005574">
    <property type="entry name" value="PRK07259.1"/>
    <property type="match status" value="1"/>
</dbReference>
<dbReference type="PANTHER" id="PTHR48109">
    <property type="entry name" value="DIHYDROOROTATE DEHYDROGENASE (QUINONE), MITOCHONDRIAL-RELATED"/>
    <property type="match status" value="1"/>
</dbReference>
<feature type="binding site" evidence="12">
    <location>
        <begin position="44"/>
        <end position="45"/>
    </location>
    <ligand>
        <name>FMN</name>
        <dbReference type="ChEBI" id="CHEBI:58210"/>
    </ligand>
</feature>
<dbReference type="EC" id="1.3.-.-" evidence="12"/>
<feature type="binding site" evidence="12">
    <location>
        <begin position="242"/>
        <end position="243"/>
    </location>
    <ligand>
        <name>FMN</name>
        <dbReference type="ChEBI" id="CHEBI:58210"/>
    </ligand>
</feature>
<gene>
    <name evidence="12" type="primary">pyrD</name>
    <name evidence="14" type="ORF">BO225_09300</name>
</gene>
<keyword evidence="7 12" id="KW-0288">FMN</keyword>
<feature type="binding site" evidence="12">
    <location>
        <position position="190"/>
    </location>
    <ligand>
        <name>FMN</name>
        <dbReference type="ChEBI" id="CHEBI:58210"/>
    </ligand>
</feature>
<dbReference type="InterPro" id="IPR001295">
    <property type="entry name" value="Dihydroorotate_DH_CS"/>
</dbReference>
<evidence type="ECO:0000256" key="9">
    <source>
        <dbReference type="ARBA" id="ARBA00023002"/>
    </source>
</evidence>
<evidence type="ECO:0000256" key="12">
    <source>
        <dbReference type="HAMAP-Rule" id="MF_00224"/>
    </source>
</evidence>
<dbReference type="InterPro" id="IPR033888">
    <property type="entry name" value="DHOD_1B"/>
</dbReference>
<evidence type="ECO:0000256" key="6">
    <source>
        <dbReference type="ARBA" id="ARBA00022630"/>
    </source>
</evidence>
<evidence type="ECO:0000313" key="15">
    <source>
        <dbReference type="Proteomes" id="UP000186705"/>
    </source>
</evidence>
<comment type="catalytic activity">
    <reaction evidence="11">
        <text>(S)-dihydroorotate + NAD(+) = orotate + NADH + H(+)</text>
        <dbReference type="Rhea" id="RHEA:13513"/>
        <dbReference type="ChEBI" id="CHEBI:15378"/>
        <dbReference type="ChEBI" id="CHEBI:30839"/>
        <dbReference type="ChEBI" id="CHEBI:30864"/>
        <dbReference type="ChEBI" id="CHEBI:57540"/>
        <dbReference type="ChEBI" id="CHEBI:57945"/>
        <dbReference type="EC" id="1.3.1.14"/>
    </reaction>
</comment>
<feature type="binding site" evidence="12">
    <location>
        <position position="98"/>
    </location>
    <ligand>
        <name>FMN</name>
        <dbReference type="ChEBI" id="CHEBI:58210"/>
    </ligand>
</feature>
<dbReference type="STRING" id="1862672.BO225_09300"/>
<comment type="function">
    <text evidence="12">Catalyzes the conversion of dihydroorotate to orotate.</text>
</comment>